<keyword evidence="5" id="KW-0804">Transcription</keyword>
<protein>
    <submittedName>
        <fullName evidence="8">Sigma-70 family RNA polymerase sigma factor</fullName>
    </submittedName>
</protein>
<keyword evidence="2" id="KW-0805">Transcription regulation</keyword>
<evidence type="ECO:0000313" key="9">
    <source>
        <dbReference type="Proteomes" id="UP001290861"/>
    </source>
</evidence>
<sequence length="188" mass="22164">MYSENEPQQWLEEHGDALFSYALSRLKNRSSAEDAVQETLLAALRSQDRFSGSSSVRTWLIGILKHKIVDLIRKEGREQPIDEIETFETPEEEFFDRKGRWRIKPVEWKVHPDRVLEQKEFMGVLFQCLEHLPDRLHRLFVLRELEEQDSALVCKELGITPTNLWVMLHRARMRLRGCLTENWFGAGT</sequence>
<organism evidence="8 9">
    <name type="scientific">Pontiella agarivorans</name>
    <dbReference type="NCBI Taxonomy" id="3038953"/>
    <lineage>
        <taxon>Bacteria</taxon>
        <taxon>Pseudomonadati</taxon>
        <taxon>Kiritimatiellota</taxon>
        <taxon>Kiritimatiellia</taxon>
        <taxon>Kiritimatiellales</taxon>
        <taxon>Pontiellaceae</taxon>
        <taxon>Pontiella</taxon>
    </lineage>
</organism>
<dbReference type="PANTHER" id="PTHR43133:SF8">
    <property type="entry name" value="RNA POLYMERASE SIGMA FACTOR HI_1459-RELATED"/>
    <property type="match status" value="1"/>
</dbReference>
<comment type="similarity">
    <text evidence="1">Belongs to the sigma-70 factor family. ECF subfamily.</text>
</comment>
<dbReference type="Gene3D" id="1.10.10.10">
    <property type="entry name" value="Winged helix-like DNA-binding domain superfamily/Winged helix DNA-binding domain"/>
    <property type="match status" value="1"/>
</dbReference>
<evidence type="ECO:0000313" key="8">
    <source>
        <dbReference type="EMBL" id="MDZ8118217.1"/>
    </source>
</evidence>
<dbReference type="InterPro" id="IPR007627">
    <property type="entry name" value="RNA_pol_sigma70_r2"/>
</dbReference>
<evidence type="ECO:0000259" key="6">
    <source>
        <dbReference type="Pfam" id="PF04542"/>
    </source>
</evidence>
<dbReference type="PANTHER" id="PTHR43133">
    <property type="entry name" value="RNA POLYMERASE ECF-TYPE SIGMA FACTO"/>
    <property type="match status" value="1"/>
</dbReference>
<evidence type="ECO:0000256" key="5">
    <source>
        <dbReference type="ARBA" id="ARBA00023163"/>
    </source>
</evidence>
<evidence type="ECO:0000256" key="4">
    <source>
        <dbReference type="ARBA" id="ARBA00023125"/>
    </source>
</evidence>
<gene>
    <name evidence="8" type="ORF">P9H32_06200</name>
</gene>
<dbReference type="SUPFAM" id="SSF88659">
    <property type="entry name" value="Sigma3 and sigma4 domains of RNA polymerase sigma factors"/>
    <property type="match status" value="1"/>
</dbReference>
<proteinExistence type="inferred from homology"/>
<dbReference type="Gene3D" id="1.10.1740.10">
    <property type="match status" value="1"/>
</dbReference>
<evidence type="ECO:0000256" key="1">
    <source>
        <dbReference type="ARBA" id="ARBA00010641"/>
    </source>
</evidence>
<keyword evidence="3" id="KW-0731">Sigma factor</keyword>
<dbReference type="RefSeq" id="WP_322608015.1">
    <property type="nucleotide sequence ID" value="NZ_JARVCO010000007.1"/>
</dbReference>
<evidence type="ECO:0000259" key="7">
    <source>
        <dbReference type="Pfam" id="PF08281"/>
    </source>
</evidence>
<keyword evidence="4" id="KW-0238">DNA-binding</keyword>
<dbReference type="InterPro" id="IPR014284">
    <property type="entry name" value="RNA_pol_sigma-70_dom"/>
</dbReference>
<dbReference type="InterPro" id="IPR013324">
    <property type="entry name" value="RNA_pol_sigma_r3/r4-like"/>
</dbReference>
<reference evidence="8 9" key="1">
    <citation type="journal article" date="2024" name="Appl. Environ. Microbiol.">
        <title>Pontiella agarivorans sp. nov., a novel marine anaerobic bacterium capable of degrading macroalgal polysaccharides and fixing nitrogen.</title>
        <authorList>
            <person name="Liu N."/>
            <person name="Kivenson V."/>
            <person name="Peng X."/>
            <person name="Cui Z."/>
            <person name="Lankiewicz T.S."/>
            <person name="Gosselin K.M."/>
            <person name="English C.J."/>
            <person name="Blair E.M."/>
            <person name="O'Malley M.A."/>
            <person name="Valentine D.L."/>
        </authorList>
    </citation>
    <scope>NUCLEOTIDE SEQUENCE [LARGE SCALE GENOMIC DNA]</scope>
    <source>
        <strain evidence="8 9">NLcol2</strain>
    </source>
</reference>
<feature type="domain" description="RNA polymerase sigma factor 70 region 4 type 2" evidence="7">
    <location>
        <begin position="126"/>
        <end position="175"/>
    </location>
</feature>
<dbReference type="InterPro" id="IPR013249">
    <property type="entry name" value="RNA_pol_sigma70_r4_t2"/>
</dbReference>
<dbReference type="InterPro" id="IPR013325">
    <property type="entry name" value="RNA_pol_sigma_r2"/>
</dbReference>
<dbReference type="EMBL" id="JARVCO010000007">
    <property type="protein sequence ID" value="MDZ8118217.1"/>
    <property type="molecule type" value="Genomic_DNA"/>
</dbReference>
<comment type="caution">
    <text evidence="8">The sequence shown here is derived from an EMBL/GenBank/DDBJ whole genome shotgun (WGS) entry which is preliminary data.</text>
</comment>
<dbReference type="NCBIfam" id="TIGR02937">
    <property type="entry name" value="sigma70-ECF"/>
    <property type="match status" value="1"/>
</dbReference>
<evidence type="ECO:0000256" key="3">
    <source>
        <dbReference type="ARBA" id="ARBA00023082"/>
    </source>
</evidence>
<feature type="domain" description="RNA polymerase sigma-70 region 2" evidence="6">
    <location>
        <begin position="12"/>
        <end position="77"/>
    </location>
</feature>
<dbReference type="InterPro" id="IPR039425">
    <property type="entry name" value="RNA_pol_sigma-70-like"/>
</dbReference>
<dbReference type="Proteomes" id="UP001290861">
    <property type="component" value="Unassembled WGS sequence"/>
</dbReference>
<dbReference type="Pfam" id="PF04542">
    <property type="entry name" value="Sigma70_r2"/>
    <property type="match status" value="1"/>
</dbReference>
<dbReference type="Pfam" id="PF08281">
    <property type="entry name" value="Sigma70_r4_2"/>
    <property type="match status" value="1"/>
</dbReference>
<accession>A0ABU5MVR6</accession>
<dbReference type="InterPro" id="IPR014289">
    <property type="entry name" value="RNA_pol_sigma-24-rel"/>
</dbReference>
<dbReference type="NCBIfam" id="TIGR02943">
    <property type="entry name" value="Sig70_famx1"/>
    <property type="match status" value="1"/>
</dbReference>
<evidence type="ECO:0000256" key="2">
    <source>
        <dbReference type="ARBA" id="ARBA00023015"/>
    </source>
</evidence>
<dbReference type="InterPro" id="IPR036388">
    <property type="entry name" value="WH-like_DNA-bd_sf"/>
</dbReference>
<dbReference type="SUPFAM" id="SSF88946">
    <property type="entry name" value="Sigma2 domain of RNA polymerase sigma factors"/>
    <property type="match status" value="1"/>
</dbReference>
<name>A0ABU5MVR6_9BACT</name>
<keyword evidence="9" id="KW-1185">Reference proteome</keyword>